<dbReference type="InterPro" id="IPR029058">
    <property type="entry name" value="AB_hydrolase_fold"/>
</dbReference>
<dbReference type="PANTHER" id="PTHR10655">
    <property type="entry name" value="LYSOPHOSPHOLIPASE-RELATED"/>
    <property type="match status" value="1"/>
</dbReference>
<dbReference type="AlphaFoldDB" id="A0A7T0G3Q0"/>
<dbReference type="Pfam" id="PF02230">
    <property type="entry name" value="Abhydrolase_2"/>
    <property type="match status" value="1"/>
</dbReference>
<evidence type="ECO:0000256" key="1">
    <source>
        <dbReference type="ARBA" id="ARBA00006499"/>
    </source>
</evidence>
<gene>
    <name evidence="4" type="ORF">G3M78_09555</name>
</gene>
<dbReference type="KEGG" id="nva:G3M78_09555"/>
<evidence type="ECO:0000313" key="4">
    <source>
        <dbReference type="EMBL" id="QPJ65625.1"/>
    </source>
</evidence>
<protein>
    <submittedName>
        <fullName evidence="4">Phospholipase</fullName>
    </submittedName>
</protein>
<evidence type="ECO:0000313" key="5">
    <source>
        <dbReference type="Proteomes" id="UP000594464"/>
    </source>
</evidence>
<dbReference type="GO" id="GO:0052689">
    <property type="term" value="F:carboxylic ester hydrolase activity"/>
    <property type="evidence" value="ECO:0007669"/>
    <property type="project" value="TreeGrafter"/>
</dbReference>
<dbReference type="Proteomes" id="UP000594464">
    <property type="component" value="Chromosome"/>
</dbReference>
<sequence length="219" mass="24148">MTIHYSNGEVAGKKTIFGNHSIAHKTPLRILIGFHGADSTPENMLIHGNKLQMENTLAVFPEGPVDAGEGLWSWWKDGPKQMESVKEFLEFATRAIEDTEAFARQNYSPTEIQTCLWGFSQGGAASLVYSLLGKRPIHKVASVCGFLPELPDVAAEARNAQIFGIFGANDEVVPSFLAEFALDELKGRGLQVTARETSQGHEMNLENIRHIEEFFNSNG</sequence>
<dbReference type="EMBL" id="CP048620">
    <property type="protein sequence ID" value="QPJ65625.1"/>
    <property type="molecule type" value="Genomic_DNA"/>
</dbReference>
<evidence type="ECO:0000256" key="2">
    <source>
        <dbReference type="ARBA" id="ARBA00022801"/>
    </source>
</evidence>
<dbReference type="InterPro" id="IPR003140">
    <property type="entry name" value="PLipase/COase/thioEstase"/>
</dbReference>
<comment type="similarity">
    <text evidence="1">Belongs to the AB hydrolase superfamily. AB hydrolase 2 family.</text>
</comment>
<evidence type="ECO:0000259" key="3">
    <source>
        <dbReference type="Pfam" id="PF02230"/>
    </source>
</evidence>
<dbReference type="Gene3D" id="3.40.50.1820">
    <property type="entry name" value="alpha/beta hydrolase"/>
    <property type="match status" value="1"/>
</dbReference>
<dbReference type="InterPro" id="IPR050565">
    <property type="entry name" value="LYPA1-2/EST-like"/>
</dbReference>
<dbReference type="SUPFAM" id="SSF53474">
    <property type="entry name" value="alpha/beta-Hydrolases"/>
    <property type="match status" value="1"/>
</dbReference>
<reference evidence="5" key="1">
    <citation type="submission" date="2020-02" db="EMBL/GenBank/DDBJ databases">
        <title>Genomic and physiological characterization of two novel Nitrospinaceae genera.</title>
        <authorList>
            <person name="Mueller A.J."/>
            <person name="Jung M.-Y."/>
            <person name="Strachan C.R."/>
            <person name="Herbold C.W."/>
            <person name="Kirkegaard R.H."/>
            <person name="Daims H."/>
        </authorList>
    </citation>
    <scope>NUCLEOTIDE SEQUENCE [LARGE SCALE GENOMIC DNA]</scope>
</reference>
<organism evidence="4 5">
    <name type="scientific">Candidatus Nitrohelix vancouverensis</name>
    <dbReference type="NCBI Taxonomy" id="2705534"/>
    <lineage>
        <taxon>Bacteria</taxon>
        <taxon>Pseudomonadati</taxon>
        <taxon>Nitrospinota/Tectimicrobiota group</taxon>
        <taxon>Nitrospinota</taxon>
        <taxon>Nitrospinia</taxon>
        <taxon>Nitrospinales</taxon>
        <taxon>Nitrospinaceae</taxon>
        <taxon>Candidatus Nitrohelix</taxon>
    </lineage>
</organism>
<dbReference type="GO" id="GO:0005737">
    <property type="term" value="C:cytoplasm"/>
    <property type="evidence" value="ECO:0007669"/>
    <property type="project" value="TreeGrafter"/>
</dbReference>
<accession>A0A7T0G3Q0</accession>
<dbReference type="GO" id="GO:0008474">
    <property type="term" value="F:palmitoyl-(protein) hydrolase activity"/>
    <property type="evidence" value="ECO:0007669"/>
    <property type="project" value="TreeGrafter"/>
</dbReference>
<feature type="domain" description="Phospholipase/carboxylesterase/thioesterase" evidence="3">
    <location>
        <begin position="29"/>
        <end position="216"/>
    </location>
</feature>
<proteinExistence type="inferred from homology"/>
<name>A0A7T0G3Q0_9BACT</name>
<keyword evidence="2" id="KW-0378">Hydrolase</keyword>
<dbReference type="PANTHER" id="PTHR10655:SF17">
    <property type="entry name" value="LYSOPHOSPHOLIPASE-LIKE PROTEIN 1"/>
    <property type="match status" value="1"/>
</dbReference>